<evidence type="ECO:0000259" key="10">
    <source>
        <dbReference type="PROSITE" id="PS51352"/>
    </source>
</evidence>
<gene>
    <name evidence="11" type="ORF">SEMRO_846_G210210.1</name>
</gene>
<dbReference type="PROSITE" id="PS51352">
    <property type="entry name" value="THIOREDOXIN_2"/>
    <property type="match status" value="1"/>
</dbReference>
<organism evidence="11 12">
    <name type="scientific">Seminavis robusta</name>
    <dbReference type="NCBI Taxonomy" id="568900"/>
    <lineage>
        <taxon>Eukaryota</taxon>
        <taxon>Sar</taxon>
        <taxon>Stramenopiles</taxon>
        <taxon>Ochrophyta</taxon>
        <taxon>Bacillariophyta</taxon>
        <taxon>Bacillariophyceae</taxon>
        <taxon>Bacillariophycidae</taxon>
        <taxon>Naviculales</taxon>
        <taxon>Naviculaceae</taxon>
        <taxon>Seminavis</taxon>
    </lineage>
</organism>
<evidence type="ECO:0000256" key="4">
    <source>
        <dbReference type="ARBA" id="ARBA00023002"/>
    </source>
</evidence>
<dbReference type="PANTHER" id="PTHR42801:SF7">
    <property type="entry name" value="SLL1159 PROTEIN"/>
    <property type="match status" value="1"/>
</dbReference>
<proteinExistence type="inferred from homology"/>
<feature type="domain" description="Thioredoxin" evidence="10">
    <location>
        <begin position="33"/>
        <end position="207"/>
    </location>
</feature>
<keyword evidence="12" id="KW-1185">Reference proteome</keyword>
<dbReference type="Pfam" id="PF00578">
    <property type="entry name" value="AhpC-TSA"/>
    <property type="match status" value="1"/>
</dbReference>
<dbReference type="InterPro" id="IPR036249">
    <property type="entry name" value="Thioredoxin-like_sf"/>
</dbReference>
<dbReference type="OrthoDB" id="338622at2759"/>
<dbReference type="Gene3D" id="3.40.30.10">
    <property type="entry name" value="Glutaredoxin"/>
    <property type="match status" value="1"/>
</dbReference>
<keyword evidence="4" id="KW-0560">Oxidoreductase</keyword>
<keyword evidence="6" id="KW-0676">Redox-active center</keyword>
<protein>
    <recommendedName>
        <fullName evidence="1">thioredoxin-dependent peroxiredoxin</fullName>
        <ecNumber evidence="1">1.11.1.24</ecNumber>
    </recommendedName>
    <alternativeName>
        <fullName evidence="7">Thioredoxin peroxidase</fullName>
    </alternativeName>
</protein>
<evidence type="ECO:0000313" key="12">
    <source>
        <dbReference type="Proteomes" id="UP001153069"/>
    </source>
</evidence>
<dbReference type="GO" id="GO:0008379">
    <property type="term" value="F:thioredoxin peroxidase activity"/>
    <property type="evidence" value="ECO:0007669"/>
    <property type="project" value="TreeGrafter"/>
</dbReference>
<evidence type="ECO:0000256" key="6">
    <source>
        <dbReference type="ARBA" id="ARBA00023284"/>
    </source>
</evidence>
<keyword evidence="5" id="KW-1015">Disulfide bond</keyword>
<dbReference type="InterPro" id="IPR050924">
    <property type="entry name" value="Peroxiredoxin_BCP/PrxQ"/>
</dbReference>
<dbReference type="GO" id="GO:0005737">
    <property type="term" value="C:cytoplasm"/>
    <property type="evidence" value="ECO:0007669"/>
    <property type="project" value="TreeGrafter"/>
</dbReference>
<comment type="similarity">
    <text evidence="8">Belongs to the peroxiredoxin family. BCP/PrxQ subfamily.</text>
</comment>
<accession>A0A9N8E9L0</accession>
<dbReference type="SUPFAM" id="SSF52833">
    <property type="entry name" value="Thioredoxin-like"/>
    <property type="match status" value="1"/>
</dbReference>
<dbReference type="EMBL" id="CAICTM010000845">
    <property type="protein sequence ID" value="CAB9517296.1"/>
    <property type="molecule type" value="Genomic_DNA"/>
</dbReference>
<dbReference type="InterPro" id="IPR013766">
    <property type="entry name" value="Thioredoxin_domain"/>
</dbReference>
<evidence type="ECO:0000256" key="3">
    <source>
        <dbReference type="ARBA" id="ARBA00022862"/>
    </source>
</evidence>
<dbReference type="Proteomes" id="UP001153069">
    <property type="component" value="Unassembled WGS sequence"/>
</dbReference>
<comment type="catalytic activity">
    <reaction evidence="9">
        <text>a hydroperoxide + [thioredoxin]-dithiol = an alcohol + [thioredoxin]-disulfide + H2O</text>
        <dbReference type="Rhea" id="RHEA:62620"/>
        <dbReference type="Rhea" id="RHEA-COMP:10698"/>
        <dbReference type="Rhea" id="RHEA-COMP:10700"/>
        <dbReference type="ChEBI" id="CHEBI:15377"/>
        <dbReference type="ChEBI" id="CHEBI:29950"/>
        <dbReference type="ChEBI" id="CHEBI:30879"/>
        <dbReference type="ChEBI" id="CHEBI:35924"/>
        <dbReference type="ChEBI" id="CHEBI:50058"/>
        <dbReference type="EC" id="1.11.1.24"/>
    </reaction>
</comment>
<name>A0A9N8E9L0_9STRA</name>
<evidence type="ECO:0000313" key="11">
    <source>
        <dbReference type="EMBL" id="CAB9517296.1"/>
    </source>
</evidence>
<evidence type="ECO:0000256" key="1">
    <source>
        <dbReference type="ARBA" id="ARBA00013017"/>
    </source>
</evidence>
<dbReference type="PANTHER" id="PTHR42801">
    <property type="entry name" value="THIOREDOXIN-DEPENDENT PEROXIDE REDUCTASE"/>
    <property type="match status" value="1"/>
</dbReference>
<dbReference type="AlphaFoldDB" id="A0A9N8E9L0"/>
<evidence type="ECO:0000256" key="7">
    <source>
        <dbReference type="ARBA" id="ARBA00032824"/>
    </source>
</evidence>
<dbReference type="CDD" id="cd02970">
    <property type="entry name" value="PRX_like2"/>
    <property type="match status" value="1"/>
</dbReference>
<evidence type="ECO:0000256" key="9">
    <source>
        <dbReference type="ARBA" id="ARBA00049091"/>
    </source>
</evidence>
<dbReference type="EC" id="1.11.1.24" evidence="1"/>
<evidence type="ECO:0000256" key="2">
    <source>
        <dbReference type="ARBA" id="ARBA00022559"/>
    </source>
</evidence>
<dbReference type="InterPro" id="IPR000866">
    <property type="entry name" value="AhpC/TSA"/>
</dbReference>
<sequence>MEHISKKVPKDILDVFTKKIHQHAEEHILDKALKTGDVATDLDFDLLDAHGNHVKSSELLAKGPIVVTFVRGSWCAFCNMQVHALQNVINDIQSKNATLVVISPQSTQSSMKMVEQGAMFPLLTDVDSKLAKQFNVHYQVDPELHDAFLNVGIDLAQVNQDGLLSLPVPATFVISQEKKILYSFLDVNYRHRAEPADILNALPEPVTRTGRRRVYRKRVKQITMLKLDWGDGAAT</sequence>
<evidence type="ECO:0000256" key="5">
    <source>
        <dbReference type="ARBA" id="ARBA00023157"/>
    </source>
</evidence>
<reference evidence="11" key="1">
    <citation type="submission" date="2020-06" db="EMBL/GenBank/DDBJ databases">
        <authorList>
            <consortium name="Plant Systems Biology data submission"/>
        </authorList>
    </citation>
    <scope>NUCLEOTIDE SEQUENCE</scope>
    <source>
        <strain evidence="11">D6</strain>
    </source>
</reference>
<dbReference type="GO" id="GO:0045454">
    <property type="term" value="P:cell redox homeostasis"/>
    <property type="evidence" value="ECO:0007669"/>
    <property type="project" value="TreeGrafter"/>
</dbReference>
<keyword evidence="2" id="KW-0575">Peroxidase</keyword>
<comment type="caution">
    <text evidence="11">The sequence shown here is derived from an EMBL/GenBank/DDBJ whole genome shotgun (WGS) entry which is preliminary data.</text>
</comment>
<keyword evidence="3" id="KW-0049">Antioxidant</keyword>
<dbReference type="GO" id="GO:0034599">
    <property type="term" value="P:cellular response to oxidative stress"/>
    <property type="evidence" value="ECO:0007669"/>
    <property type="project" value="TreeGrafter"/>
</dbReference>
<evidence type="ECO:0000256" key="8">
    <source>
        <dbReference type="ARBA" id="ARBA00038489"/>
    </source>
</evidence>